<dbReference type="Proteomes" id="UP001240447">
    <property type="component" value="Unassembled WGS sequence"/>
</dbReference>
<evidence type="ECO:0000313" key="7">
    <source>
        <dbReference type="EMBL" id="MDP9820851.1"/>
    </source>
</evidence>
<protein>
    <submittedName>
        <fullName evidence="7">Uncharacterized membrane protein YgaE (UPF0421/DUF939 family)</fullName>
    </submittedName>
</protein>
<evidence type="ECO:0000256" key="3">
    <source>
        <dbReference type="ARBA" id="ARBA00022692"/>
    </source>
</evidence>
<feature type="transmembrane region" description="Helical" evidence="6">
    <location>
        <begin position="54"/>
        <end position="72"/>
    </location>
</feature>
<feature type="transmembrane region" description="Helical" evidence="6">
    <location>
        <begin position="31"/>
        <end position="48"/>
    </location>
</feature>
<gene>
    <name evidence="7" type="ORF">J2S59_000660</name>
</gene>
<keyword evidence="5 6" id="KW-0472">Membrane</keyword>
<evidence type="ECO:0000256" key="1">
    <source>
        <dbReference type="ARBA" id="ARBA00004651"/>
    </source>
</evidence>
<reference evidence="7 8" key="1">
    <citation type="submission" date="2023-07" db="EMBL/GenBank/DDBJ databases">
        <title>Sequencing the genomes of 1000 actinobacteria strains.</title>
        <authorList>
            <person name="Klenk H.-P."/>
        </authorList>
    </citation>
    <scope>NUCLEOTIDE SEQUENCE [LARGE SCALE GENOMIC DNA]</scope>
    <source>
        <strain evidence="7 8">GD13</strain>
    </source>
</reference>
<keyword evidence="2" id="KW-1003">Cell membrane</keyword>
<sequence>MERETGAGGRARHRWRSLVAAARRPDVQTELVQIVKTVVATVLAFWLATDVFDLAQAFLAAWVALLTVHATVYRTFWRGAQSVIAAGVGILVSFGAVQLLGIGMLSLAVAVLAGLLIAKTPLIRQEGVTVATTAVFVITAGSADQEVLLLHRFLDTAIGVAVGLLVNVVIRPPLDDRVAEGAIDEALASLSDLLRRIGDDFERPVSMEEVGRWLEETRAIDAAVDRAEGQLSFARESQWANPRRRRSPWTIDVDLGAQLLDRLEDGVAHVRAIARAVAEAVEREQEWDAEFRRRWTALVVEVGAWVAEPDAATEPLLEEIGELTRALSGDALPELHWPVYGALLTALGNVVGILGEIKVRRDQLAAP</sequence>
<keyword evidence="8" id="KW-1185">Reference proteome</keyword>
<evidence type="ECO:0000256" key="2">
    <source>
        <dbReference type="ARBA" id="ARBA00022475"/>
    </source>
</evidence>
<name>A0ABT9NKB3_9ACTN</name>
<evidence type="ECO:0000256" key="6">
    <source>
        <dbReference type="SAM" id="Phobius"/>
    </source>
</evidence>
<organism evidence="7 8">
    <name type="scientific">Nocardioides massiliensis</name>
    <dbReference type="NCBI Taxonomy" id="1325935"/>
    <lineage>
        <taxon>Bacteria</taxon>
        <taxon>Bacillati</taxon>
        <taxon>Actinomycetota</taxon>
        <taxon>Actinomycetes</taxon>
        <taxon>Propionibacteriales</taxon>
        <taxon>Nocardioidaceae</taxon>
        <taxon>Nocardioides</taxon>
    </lineage>
</organism>
<evidence type="ECO:0000256" key="5">
    <source>
        <dbReference type="ARBA" id="ARBA00023136"/>
    </source>
</evidence>
<evidence type="ECO:0000256" key="4">
    <source>
        <dbReference type="ARBA" id="ARBA00022989"/>
    </source>
</evidence>
<dbReference type="EMBL" id="JAUSQM010000001">
    <property type="protein sequence ID" value="MDP9820851.1"/>
    <property type="molecule type" value="Genomic_DNA"/>
</dbReference>
<evidence type="ECO:0000313" key="8">
    <source>
        <dbReference type="Proteomes" id="UP001240447"/>
    </source>
</evidence>
<keyword evidence="3 6" id="KW-0812">Transmembrane</keyword>
<dbReference type="InterPro" id="IPR010343">
    <property type="entry name" value="ArAE_1"/>
</dbReference>
<dbReference type="RefSeq" id="WP_181642435.1">
    <property type="nucleotide sequence ID" value="NZ_CCXJ01000644.1"/>
</dbReference>
<feature type="transmembrane region" description="Helical" evidence="6">
    <location>
        <begin position="84"/>
        <end position="117"/>
    </location>
</feature>
<dbReference type="Pfam" id="PF06081">
    <property type="entry name" value="ArAE_1"/>
    <property type="match status" value="1"/>
</dbReference>
<proteinExistence type="predicted"/>
<keyword evidence="4 6" id="KW-1133">Transmembrane helix</keyword>
<comment type="caution">
    <text evidence="7">The sequence shown here is derived from an EMBL/GenBank/DDBJ whole genome shotgun (WGS) entry which is preliminary data.</text>
</comment>
<comment type="subcellular location">
    <subcellularLocation>
        <location evidence="1">Cell membrane</location>
        <topology evidence="1">Multi-pass membrane protein</topology>
    </subcellularLocation>
</comment>
<accession>A0ABT9NKB3</accession>